<dbReference type="RefSeq" id="WP_377405924.1">
    <property type="nucleotide sequence ID" value="NZ_JBHTFQ010000009.1"/>
</dbReference>
<evidence type="ECO:0000256" key="1">
    <source>
        <dbReference type="SAM" id="SignalP"/>
    </source>
</evidence>
<accession>A0ABW2ULW3</accession>
<organism evidence="2 3">
    <name type="scientific">Plastorhodobacter daqingensis</name>
    <dbReference type="NCBI Taxonomy" id="1387281"/>
    <lineage>
        <taxon>Bacteria</taxon>
        <taxon>Pseudomonadati</taxon>
        <taxon>Pseudomonadota</taxon>
        <taxon>Alphaproteobacteria</taxon>
        <taxon>Rhodobacterales</taxon>
        <taxon>Paracoccaceae</taxon>
        <taxon>Plastorhodobacter</taxon>
    </lineage>
</organism>
<proteinExistence type="predicted"/>
<evidence type="ECO:0000313" key="3">
    <source>
        <dbReference type="Proteomes" id="UP001596516"/>
    </source>
</evidence>
<dbReference type="EMBL" id="JBHTFQ010000009">
    <property type="protein sequence ID" value="MFC7705729.1"/>
    <property type="molecule type" value="Genomic_DNA"/>
</dbReference>
<protein>
    <submittedName>
        <fullName evidence="2">Dihydrodipicolinate reductase</fullName>
    </submittedName>
</protein>
<keyword evidence="3" id="KW-1185">Reference proteome</keyword>
<comment type="caution">
    <text evidence="2">The sequence shown here is derived from an EMBL/GenBank/DDBJ whole genome shotgun (WGS) entry which is preliminary data.</text>
</comment>
<reference evidence="3" key="1">
    <citation type="journal article" date="2019" name="Int. J. Syst. Evol. Microbiol.">
        <title>The Global Catalogue of Microorganisms (GCM) 10K type strain sequencing project: providing services to taxonomists for standard genome sequencing and annotation.</title>
        <authorList>
            <consortium name="The Broad Institute Genomics Platform"/>
            <consortium name="The Broad Institute Genome Sequencing Center for Infectious Disease"/>
            <person name="Wu L."/>
            <person name="Ma J."/>
        </authorList>
    </citation>
    <scope>NUCLEOTIDE SEQUENCE [LARGE SCALE GENOMIC DNA]</scope>
    <source>
        <strain evidence="3">CGMCC 1.12750</strain>
    </source>
</reference>
<feature type="chain" id="PRO_5047029793" evidence="1">
    <location>
        <begin position="20"/>
        <end position="120"/>
    </location>
</feature>
<dbReference type="Proteomes" id="UP001596516">
    <property type="component" value="Unassembled WGS sequence"/>
</dbReference>
<gene>
    <name evidence="2" type="ORF">ACFQXB_16185</name>
</gene>
<evidence type="ECO:0000313" key="2">
    <source>
        <dbReference type="EMBL" id="MFC7705729.1"/>
    </source>
</evidence>
<name>A0ABW2ULW3_9RHOB</name>
<keyword evidence="1" id="KW-0732">Signal</keyword>
<sequence length="120" mass="13334">MPNITLVATLLAGLCLACAAQSDDFSPVLTEEEFLEHVTGRELARLGVRLRVSPDGGIEGSGFGFQVSGRWDWRDGFFCRTLRYGTTELPLDCQRVKRRGDVLRFVSAQGQGEMADLRLR</sequence>
<feature type="signal peptide" evidence="1">
    <location>
        <begin position="1"/>
        <end position="19"/>
    </location>
</feature>